<evidence type="ECO:0000313" key="5">
    <source>
        <dbReference type="Proteomes" id="UP000254958"/>
    </source>
</evidence>
<accession>A0A370GA57</accession>
<dbReference type="AlphaFoldDB" id="A0A370GA57"/>
<evidence type="ECO:0000313" key="3">
    <source>
        <dbReference type="EMBL" id="MBB2186314.1"/>
    </source>
</evidence>
<dbReference type="SUPFAM" id="SSF52266">
    <property type="entry name" value="SGNH hydrolase"/>
    <property type="match status" value="1"/>
</dbReference>
<dbReference type="Gene3D" id="3.40.50.1110">
    <property type="entry name" value="SGNH hydrolase"/>
    <property type="match status" value="1"/>
</dbReference>
<evidence type="ECO:0000313" key="6">
    <source>
        <dbReference type="Proteomes" id="UP000562982"/>
    </source>
</evidence>
<proteinExistence type="predicted"/>
<dbReference type="EMBL" id="JABEQI010000003">
    <property type="protein sequence ID" value="MBB2186314.1"/>
    <property type="molecule type" value="Genomic_DNA"/>
</dbReference>
<organism evidence="4 5">
    <name type="scientific">Gluconacetobacter liquefaciens</name>
    <name type="common">Acetobacter liquefaciens</name>
    <dbReference type="NCBI Taxonomy" id="89584"/>
    <lineage>
        <taxon>Bacteria</taxon>
        <taxon>Pseudomonadati</taxon>
        <taxon>Pseudomonadota</taxon>
        <taxon>Alphaproteobacteria</taxon>
        <taxon>Acetobacterales</taxon>
        <taxon>Acetobacteraceae</taxon>
        <taxon>Gluconacetobacter</taxon>
    </lineage>
</organism>
<dbReference type="RefSeq" id="WP_114726969.1">
    <property type="nucleotide sequence ID" value="NZ_BJMI01000002.1"/>
</dbReference>
<dbReference type="GO" id="GO:0016788">
    <property type="term" value="F:hydrolase activity, acting on ester bonds"/>
    <property type="evidence" value="ECO:0007669"/>
    <property type="project" value="UniProtKB-ARBA"/>
</dbReference>
<feature type="signal peptide" evidence="1">
    <location>
        <begin position="1"/>
        <end position="27"/>
    </location>
</feature>
<gene>
    <name evidence="4" type="ORF">C7453_103314</name>
    <name evidence="3" type="ORF">HLH32_07925</name>
</gene>
<keyword evidence="5" id="KW-1185">Reference proteome</keyword>
<keyword evidence="1" id="KW-0732">Signal</keyword>
<sequence length="263" mass="29587">MTRSTRIRPLLAITTLLALSAPTIAPAATANLAVEQVSRMDTPWWHHRFADKQAEIANGQFDVVWLGDSITQNWERNGPEPWRDFAPVWQHYYGDRHAINLGFKGDSTCHVLWRLAHGELDFRKPPRLFILMIGANNFGHVHIDAAHTYPGITRIVDTIHARFPTTQVLVLKVLPSIRSPWISANTRQLNGMLETDIRQSRPWLHLLDVGSAVEANGAPDRSRFLDPHLTPPDPPLHPTAAAQQDIARMIEPTVAAILGDHRH</sequence>
<feature type="chain" id="PRO_5044585345" evidence="1">
    <location>
        <begin position="28"/>
        <end position="263"/>
    </location>
</feature>
<dbReference type="OrthoDB" id="9794725at2"/>
<keyword evidence="3" id="KW-0378">Hydrolase</keyword>
<dbReference type="InterPro" id="IPR013830">
    <property type="entry name" value="SGNH_hydro"/>
</dbReference>
<reference evidence="4 5" key="1">
    <citation type="submission" date="2018-07" db="EMBL/GenBank/DDBJ databases">
        <title>Genomic Encyclopedia of Type Strains, Phase IV (KMG-IV): sequencing the most valuable type-strain genomes for metagenomic binning, comparative biology and taxonomic classification.</title>
        <authorList>
            <person name="Goeker M."/>
        </authorList>
    </citation>
    <scope>NUCLEOTIDE SEQUENCE [LARGE SCALE GENOMIC DNA]</scope>
    <source>
        <strain evidence="4 5">DSM 5603</strain>
    </source>
</reference>
<dbReference type="Proteomes" id="UP000562982">
    <property type="component" value="Unassembled WGS sequence"/>
</dbReference>
<dbReference type="InterPro" id="IPR036514">
    <property type="entry name" value="SGNH_hydro_sf"/>
</dbReference>
<protein>
    <submittedName>
        <fullName evidence="3">Acetylhydrolase</fullName>
    </submittedName>
    <submittedName>
        <fullName evidence="4">Lysophospholipase L1-like esterase</fullName>
    </submittedName>
</protein>
<dbReference type="EMBL" id="QQAW01000003">
    <property type="protein sequence ID" value="RDI38853.1"/>
    <property type="molecule type" value="Genomic_DNA"/>
</dbReference>
<comment type="caution">
    <text evidence="4">The sequence shown here is derived from an EMBL/GenBank/DDBJ whole genome shotgun (WGS) entry which is preliminary data.</text>
</comment>
<reference evidence="3 6" key="2">
    <citation type="submission" date="2020-04" db="EMBL/GenBank/DDBJ databases">
        <title>Description of novel Gluconacetobacter.</title>
        <authorList>
            <person name="Sombolestani A."/>
        </authorList>
    </citation>
    <scope>NUCLEOTIDE SEQUENCE [LARGE SCALE GENOMIC DNA]</scope>
    <source>
        <strain evidence="3 6">LMG 1382</strain>
    </source>
</reference>
<evidence type="ECO:0000313" key="4">
    <source>
        <dbReference type="EMBL" id="RDI38853.1"/>
    </source>
</evidence>
<dbReference type="Pfam" id="PF13472">
    <property type="entry name" value="Lipase_GDSL_2"/>
    <property type="match status" value="1"/>
</dbReference>
<evidence type="ECO:0000256" key="1">
    <source>
        <dbReference type="SAM" id="SignalP"/>
    </source>
</evidence>
<dbReference type="Proteomes" id="UP000254958">
    <property type="component" value="Unassembled WGS sequence"/>
</dbReference>
<feature type="domain" description="SGNH hydrolase-type esterase" evidence="2">
    <location>
        <begin position="66"/>
        <end position="244"/>
    </location>
</feature>
<evidence type="ECO:0000259" key="2">
    <source>
        <dbReference type="Pfam" id="PF13472"/>
    </source>
</evidence>
<name>A0A370GA57_GLULI</name>